<organism evidence="2 3">
    <name type="scientific">Colletotrichum phormii</name>
    <dbReference type="NCBI Taxonomy" id="359342"/>
    <lineage>
        <taxon>Eukaryota</taxon>
        <taxon>Fungi</taxon>
        <taxon>Dikarya</taxon>
        <taxon>Ascomycota</taxon>
        <taxon>Pezizomycotina</taxon>
        <taxon>Sordariomycetes</taxon>
        <taxon>Hypocreomycetidae</taxon>
        <taxon>Glomerellales</taxon>
        <taxon>Glomerellaceae</taxon>
        <taxon>Colletotrichum</taxon>
        <taxon>Colletotrichum acutatum species complex</taxon>
    </lineage>
</organism>
<sequence length="84" mass="9653">MKACLTCFAGLKMWLVVASHRGSEAHASLRVRHLRQATFLIAPYWNCPMVFPRRLGMVEWIKVTQWVYDGNVGAWTDSVRACTR</sequence>
<protein>
    <recommendedName>
        <fullName evidence="4">Secreted protein</fullName>
    </recommendedName>
</protein>
<dbReference type="RefSeq" id="XP_060438362.1">
    <property type="nucleotide sequence ID" value="XM_060591604.1"/>
</dbReference>
<keyword evidence="1" id="KW-0732">Signal</keyword>
<dbReference type="EMBL" id="JAHMHQ010000036">
    <property type="protein sequence ID" value="KAK1622367.1"/>
    <property type="molecule type" value="Genomic_DNA"/>
</dbReference>
<gene>
    <name evidence="2" type="ORF">BDP81DRAFT_441557</name>
</gene>
<dbReference type="AlphaFoldDB" id="A0AAJ0EA65"/>
<reference evidence="2" key="1">
    <citation type="submission" date="2021-06" db="EMBL/GenBank/DDBJ databases">
        <title>Comparative genomics, transcriptomics and evolutionary studies reveal genomic signatures of adaptation to plant cell wall in hemibiotrophic fungi.</title>
        <authorList>
            <consortium name="DOE Joint Genome Institute"/>
            <person name="Baroncelli R."/>
            <person name="Diaz J.F."/>
            <person name="Benocci T."/>
            <person name="Peng M."/>
            <person name="Battaglia E."/>
            <person name="Haridas S."/>
            <person name="Andreopoulos W."/>
            <person name="Labutti K."/>
            <person name="Pangilinan J."/>
            <person name="Floch G.L."/>
            <person name="Makela M.R."/>
            <person name="Henrissat B."/>
            <person name="Grigoriev I.V."/>
            <person name="Crouch J.A."/>
            <person name="De Vries R.P."/>
            <person name="Sukno S.A."/>
            <person name="Thon M.R."/>
        </authorList>
    </citation>
    <scope>NUCLEOTIDE SEQUENCE</scope>
    <source>
        <strain evidence="2">CBS 102054</strain>
    </source>
</reference>
<proteinExistence type="predicted"/>
<evidence type="ECO:0008006" key="4">
    <source>
        <dbReference type="Google" id="ProtNLM"/>
    </source>
</evidence>
<feature type="signal peptide" evidence="1">
    <location>
        <begin position="1"/>
        <end position="19"/>
    </location>
</feature>
<evidence type="ECO:0000313" key="3">
    <source>
        <dbReference type="Proteomes" id="UP001243989"/>
    </source>
</evidence>
<dbReference type="Proteomes" id="UP001243989">
    <property type="component" value="Unassembled WGS sequence"/>
</dbReference>
<keyword evidence="3" id="KW-1185">Reference proteome</keyword>
<evidence type="ECO:0000313" key="2">
    <source>
        <dbReference type="EMBL" id="KAK1622367.1"/>
    </source>
</evidence>
<comment type="caution">
    <text evidence="2">The sequence shown here is derived from an EMBL/GenBank/DDBJ whole genome shotgun (WGS) entry which is preliminary data.</text>
</comment>
<name>A0AAJ0EA65_9PEZI</name>
<evidence type="ECO:0000256" key="1">
    <source>
        <dbReference type="SAM" id="SignalP"/>
    </source>
</evidence>
<dbReference type="GeneID" id="85476466"/>
<accession>A0AAJ0EA65</accession>
<feature type="chain" id="PRO_5042550441" description="Secreted protein" evidence="1">
    <location>
        <begin position="20"/>
        <end position="84"/>
    </location>
</feature>